<name>A0ACA9RTB5_9GLOM</name>
<comment type="caution">
    <text evidence="1">The sequence shown here is derived from an EMBL/GenBank/DDBJ whole genome shotgun (WGS) entry which is preliminary data.</text>
</comment>
<reference evidence="1" key="1">
    <citation type="submission" date="2021-06" db="EMBL/GenBank/DDBJ databases">
        <authorList>
            <person name="Kallberg Y."/>
            <person name="Tangrot J."/>
            <person name="Rosling A."/>
        </authorList>
    </citation>
    <scope>NUCLEOTIDE SEQUENCE</scope>
    <source>
        <strain evidence="1">MA461A</strain>
    </source>
</reference>
<keyword evidence="2" id="KW-1185">Reference proteome</keyword>
<organism evidence="1 2">
    <name type="scientific">Racocetra persica</name>
    <dbReference type="NCBI Taxonomy" id="160502"/>
    <lineage>
        <taxon>Eukaryota</taxon>
        <taxon>Fungi</taxon>
        <taxon>Fungi incertae sedis</taxon>
        <taxon>Mucoromycota</taxon>
        <taxon>Glomeromycotina</taxon>
        <taxon>Glomeromycetes</taxon>
        <taxon>Diversisporales</taxon>
        <taxon>Gigasporaceae</taxon>
        <taxon>Racocetra</taxon>
    </lineage>
</organism>
<feature type="non-terminal residue" evidence="1">
    <location>
        <position position="1"/>
    </location>
</feature>
<sequence length="41" mass="4987">FIKVENPQRYVHFWEINMKINAKNILTLKLKLKLTGLWDET</sequence>
<gene>
    <name evidence="1" type="ORF">RPERSI_LOCUS22616</name>
</gene>
<proteinExistence type="predicted"/>
<evidence type="ECO:0000313" key="2">
    <source>
        <dbReference type="Proteomes" id="UP000789920"/>
    </source>
</evidence>
<protein>
    <submittedName>
        <fullName evidence="1">20732_t:CDS:1</fullName>
    </submittedName>
</protein>
<dbReference type="Proteomes" id="UP000789920">
    <property type="component" value="Unassembled WGS sequence"/>
</dbReference>
<accession>A0ACA9RTB5</accession>
<dbReference type="EMBL" id="CAJVQC010068829">
    <property type="protein sequence ID" value="CAG8808424.1"/>
    <property type="molecule type" value="Genomic_DNA"/>
</dbReference>
<evidence type="ECO:0000313" key="1">
    <source>
        <dbReference type="EMBL" id="CAG8808424.1"/>
    </source>
</evidence>